<dbReference type="InterPro" id="IPR051608">
    <property type="entry name" value="RQC_Subunit_NEMF"/>
</dbReference>
<reference evidence="3" key="1">
    <citation type="submission" date="2020-10" db="EMBL/GenBank/DDBJ databases">
        <authorList>
            <person name="Kadnikov V."/>
            <person name="Beletsky A.V."/>
            <person name="Mardanov A.V."/>
            <person name="Karnachuk O.V."/>
            <person name="Ravin N.V."/>
        </authorList>
    </citation>
    <scope>NUCLEOTIDE SEQUENCE</scope>
    <source>
        <strain evidence="3">Bu02</strain>
    </source>
</reference>
<dbReference type="KEGG" id="fcz:IMF26_00705"/>
<dbReference type="EMBL" id="CP062796">
    <property type="protein sequence ID" value="QUL98647.1"/>
    <property type="molecule type" value="Genomic_DNA"/>
</dbReference>
<dbReference type="Pfam" id="PF05670">
    <property type="entry name" value="NFACT-R_1"/>
    <property type="match status" value="1"/>
</dbReference>
<dbReference type="InterPro" id="IPR008532">
    <property type="entry name" value="NFACT_RNA-bd"/>
</dbReference>
<dbReference type="GO" id="GO:0000049">
    <property type="term" value="F:tRNA binding"/>
    <property type="evidence" value="ECO:0007669"/>
    <property type="project" value="TreeGrafter"/>
</dbReference>
<dbReference type="PANTHER" id="PTHR15239">
    <property type="entry name" value="NUCLEAR EXPORT MEDIATOR FACTOR NEMF"/>
    <property type="match status" value="1"/>
</dbReference>
<protein>
    <submittedName>
        <fullName evidence="3">NFACT family protein</fullName>
    </submittedName>
</protein>
<sequence>MDGITFYAIRREIERYLPMRVQKIYQPEKGEVSFSLWNRVSKEQLLLSLEGNKPFFGFSDEKRENPKVPSGFCLGLRKRLEGGVLSRISQEGLDRVLYLFFTGHDDFGNPQEYMLVFDAAGKGANIALYRGNDLEISMEPPSGDRICPGEPYTPPVPDRVNLTDALPDGYIARHLLSQPGNVYAALSASFAGTGKDLVTSILSQAGFTGNEVLSEESARTLAAFLEDLSDRLRTGTFSPALYANKNGEPVFHVLPLTHLERKETFESVLDGVKRYRSLTLALEEYRSLRAKTTSLYRKILDKLESRYTAQKQDYDNAKDCDKYRIWAELIDASGKDGPRGLTGITVLNYYADPPEEMIVPLDPALSPRENARAYYSKYGKLSRARKRLKESLEETEQEIERLRSLGKNLIRDDGQVREVDPFDEHALRESIQEVTALYSRLEKVALQSGLKLGRPLEKPRIKPQADVSCACARAPRELRVQPENVPELEGYHVYVGRNARENDYLVTHVKRPGDIWLHAKGVKGAHVLLRPISGNKVTPEAILYAAKIAAQNSEAKDSPKVEVDWVNAKNVKKPGGAPPGFVTYTGQKTVVVSCSPPGHTDQI</sequence>
<feature type="coiled-coil region" evidence="1">
    <location>
        <begin position="378"/>
        <end position="412"/>
    </location>
</feature>
<gene>
    <name evidence="3" type="ORF">IMF26_00705</name>
</gene>
<dbReference type="GO" id="GO:0043023">
    <property type="term" value="F:ribosomal large subunit binding"/>
    <property type="evidence" value="ECO:0007669"/>
    <property type="project" value="TreeGrafter"/>
</dbReference>
<evidence type="ECO:0000256" key="1">
    <source>
        <dbReference type="SAM" id="Coils"/>
    </source>
</evidence>
<feature type="domain" description="NFACT RNA-binding" evidence="2">
    <location>
        <begin position="488"/>
        <end position="576"/>
    </location>
</feature>
<dbReference type="GO" id="GO:0072344">
    <property type="term" value="P:rescue of stalled ribosome"/>
    <property type="evidence" value="ECO:0007669"/>
    <property type="project" value="TreeGrafter"/>
</dbReference>
<organism evidence="3">
    <name type="scientific">Candidatus Fermentithermobacillus carboniphilus</name>
    <dbReference type="NCBI Taxonomy" id="3085328"/>
    <lineage>
        <taxon>Bacteria</taxon>
        <taxon>Bacillati</taxon>
        <taxon>Bacillota</taxon>
        <taxon>Candidatus Fermentithermobacillia</taxon>
        <taxon>Candidatus Fermentithermobacillales</taxon>
        <taxon>Candidatus Fermentithermobacillaceae</taxon>
        <taxon>Candidatus Fermentithermobacillus</taxon>
    </lineage>
</organism>
<reference evidence="3" key="2">
    <citation type="journal article" date="2023" name="Biology">
        <title>Prokaryotic Life Associated with Coal-Fire Gas Vents Revealed by Metagenomics.</title>
        <authorList>
            <person name="Kadnikov V.V."/>
            <person name="Mardanov A.V."/>
            <person name="Beletsky A.V."/>
            <person name="Karnachuk O.V."/>
            <person name="Ravin N.V."/>
        </authorList>
    </citation>
    <scope>NUCLEOTIDE SEQUENCE</scope>
    <source>
        <strain evidence="3">Bu02</strain>
    </source>
</reference>
<dbReference type="Pfam" id="PF05833">
    <property type="entry name" value="NFACT_N"/>
    <property type="match status" value="1"/>
</dbReference>
<proteinExistence type="predicted"/>
<keyword evidence="1" id="KW-0175">Coiled coil</keyword>
<dbReference type="AlphaFoldDB" id="A0AAT9LEJ9"/>
<evidence type="ECO:0000313" key="3">
    <source>
        <dbReference type="EMBL" id="QUL98647.1"/>
    </source>
</evidence>
<evidence type="ECO:0000259" key="2">
    <source>
        <dbReference type="Pfam" id="PF05670"/>
    </source>
</evidence>
<name>A0AAT9LEJ9_9FIRM</name>
<dbReference type="PANTHER" id="PTHR15239:SF6">
    <property type="entry name" value="RIBOSOME QUALITY CONTROL COMPLEX SUBUNIT NEMF"/>
    <property type="match status" value="1"/>
</dbReference>
<accession>A0AAT9LEJ9</accession>
<dbReference type="Gene3D" id="2.30.310.10">
    <property type="entry name" value="ibrinogen binding protein from staphylococcus aureus domain"/>
    <property type="match status" value="1"/>
</dbReference>
<dbReference type="GO" id="GO:1990112">
    <property type="term" value="C:RQC complex"/>
    <property type="evidence" value="ECO:0007669"/>
    <property type="project" value="TreeGrafter"/>
</dbReference>